<dbReference type="HOGENOM" id="CLU_007177_0_0_10"/>
<dbReference type="InterPro" id="IPR004358">
    <property type="entry name" value="Sig_transdc_His_kin-like_C"/>
</dbReference>
<dbReference type="OrthoDB" id="9776727at2"/>
<keyword evidence="4" id="KW-0597">Phosphoprotein</keyword>
<evidence type="ECO:0000313" key="14">
    <source>
        <dbReference type="Proteomes" id="UP000003586"/>
    </source>
</evidence>
<feature type="transmembrane region" description="Helical" evidence="10">
    <location>
        <begin position="750"/>
        <end position="771"/>
    </location>
</feature>
<dbReference type="InterPro" id="IPR003661">
    <property type="entry name" value="HisK_dim/P_dom"/>
</dbReference>
<dbReference type="STRING" id="929713.NIASO_20360"/>
<evidence type="ECO:0000256" key="2">
    <source>
        <dbReference type="ARBA" id="ARBA00004370"/>
    </source>
</evidence>
<evidence type="ECO:0000256" key="7">
    <source>
        <dbReference type="ARBA" id="ARBA00022777"/>
    </source>
</evidence>
<dbReference type="CDD" id="cd00082">
    <property type="entry name" value="HisKA"/>
    <property type="match status" value="1"/>
</dbReference>
<evidence type="ECO:0000256" key="10">
    <source>
        <dbReference type="SAM" id="Phobius"/>
    </source>
</evidence>
<dbReference type="InterPro" id="IPR005467">
    <property type="entry name" value="His_kinase_dom"/>
</dbReference>
<dbReference type="PRINTS" id="PR00344">
    <property type="entry name" value="BCTRLSENSOR"/>
</dbReference>
<dbReference type="Gene3D" id="1.10.287.130">
    <property type="match status" value="1"/>
</dbReference>
<dbReference type="Pfam" id="PF00512">
    <property type="entry name" value="HisKA"/>
    <property type="match status" value="1"/>
</dbReference>
<evidence type="ECO:0000256" key="8">
    <source>
        <dbReference type="ARBA" id="ARBA00022840"/>
    </source>
</evidence>
<dbReference type="PROSITE" id="PS50885">
    <property type="entry name" value="HAMP"/>
    <property type="match status" value="1"/>
</dbReference>
<dbReference type="Gene3D" id="3.30.565.10">
    <property type="entry name" value="Histidine kinase-like ATPase, C-terminal domain"/>
    <property type="match status" value="1"/>
</dbReference>
<sequence>MTGMLLSSRFVKNTSLAQQTVFFEREIAKRVSYFEDLVKDEQLMNRLTQSRESLNDLKNIYNSPFYFFLYKKDENKQFLRFWNTGIVIPSDELLYDSSNERVLKLPNGYYYSLRKPVPGYDDFNVYCLILIKSSFFIETEYFKDDFPFDNTMDNLMDVSLSPTPYAVKSVSGAPLFYLQYKPHITVAKDSEASVIMKIVGLFLIFLALYLILAKRFTTPDPLYQIYLFVGCLLVFRVVLYLMEAHWWFAEFSLFNREVYNAGYLLPTLGDLLINSLLFCWVSVFVWNRLSVRSFNVAKYSRRVVVVAGVSWLIILIATTFSIAGVIKSLIASPKISFDVTNVSSLSVFTAVGFIVLACLCLGFYYLSRTIYKYVLVVFKNSYRLIYFSIAVIGLLFVTMVSKEDLVVFYLPVLGWLLVYTFIFIKEAVIYRYIQASVSGTVLWIFVFSVSVSLLMLKEINKTELLLRKKYIEKLATQTDPASERLISIANKYMDSTYFQNNFWRLYNQRENGYMRDSIRNRNYIGYLNNYITNLYFFDSLNNPLFNEFPYTAAALDNIIANKSKPTSFPDMYFYESEADNFAYITRRVIWNEKNDRLIGTIYIVSNPRKFAVANLRPELFRQFRQWEYSNSLVYQYAIYQDNQLKSSSKKYPFTSYLTPGQIPQTRFEIREKEGYSEMWYHASASKVIVMVRKSELFLEAITLFSYTFCSFLLLMALINLLIIILNAFISRKSVKNATIFPTIKSQIHGTFVLINVLAFLIVGAATISFFVNRFEESNNDKLSRTMNIMLNELNLHDSLRNILREKGSQEDLFSANALTEVIKRISDIHGVDVNVYDRTGELRASSQPDIYSRGVLSNRMMPKAFYYLLRLRRVEYTQKEEVSKLSYNTIYAPVGENSAQPYAYISIPYFTSQQELSQEISSFLITLINLYAFIFLLTGLLALLITNRITGSFTVIGNKMKQISLSSDNEAIVWDRNDEIGQLVKEYNKMVSKLQESADALARSQREEAWREMARQVAHEIKNPLTPMKLSLQYLQKAIKEKSPNIQPLTSSVARTLVEQIDHLSKIAADFSQFANINHVKAELFDLHEVLQPLESIYSKNPNVAFKWNPLPGHVFIMADKTQLNRLFTNLFVNAIDACEDKSKCMLTVTERLEAQYVIISVADNGSGISEVMQTKIFMPNFTTKSSGTGLGLAMCKGIVEKANGSIWFETQPGKGTTFFVTFPVV</sequence>
<name>W0F9L4_9BACT</name>
<feature type="domain" description="Histidine kinase" evidence="11">
    <location>
        <begin position="1016"/>
        <end position="1226"/>
    </location>
</feature>
<feature type="transmembrane region" description="Helical" evidence="10">
    <location>
        <begin position="303"/>
        <end position="326"/>
    </location>
</feature>
<organism evidence="13 14">
    <name type="scientific">Niabella soli DSM 19437</name>
    <dbReference type="NCBI Taxonomy" id="929713"/>
    <lineage>
        <taxon>Bacteria</taxon>
        <taxon>Pseudomonadati</taxon>
        <taxon>Bacteroidota</taxon>
        <taxon>Chitinophagia</taxon>
        <taxon>Chitinophagales</taxon>
        <taxon>Chitinophagaceae</taxon>
        <taxon>Niabella</taxon>
    </lineage>
</organism>
<dbReference type="SUPFAM" id="SSF47384">
    <property type="entry name" value="Homodimeric domain of signal transducing histidine kinase"/>
    <property type="match status" value="1"/>
</dbReference>
<evidence type="ECO:0000256" key="6">
    <source>
        <dbReference type="ARBA" id="ARBA00022741"/>
    </source>
</evidence>
<evidence type="ECO:0000259" key="12">
    <source>
        <dbReference type="PROSITE" id="PS50885"/>
    </source>
</evidence>
<evidence type="ECO:0000313" key="13">
    <source>
        <dbReference type="EMBL" id="AHF18091.1"/>
    </source>
</evidence>
<feature type="transmembrane region" description="Helical" evidence="10">
    <location>
        <begin position="346"/>
        <end position="366"/>
    </location>
</feature>
<dbReference type="Proteomes" id="UP000003586">
    <property type="component" value="Chromosome"/>
</dbReference>
<keyword evidence="5" id="KW-0808">Transferase</keyword>
<keyword evidence="10" id="KW-0812">Transmembrane</keyword>
<reference evidence="13 14" key="1">
    <citation type="submission" date="2013-12" db="EMBL/GenBank/DDBJ databases">
        <authorList>
            <consortium name="DOE Joint Genome Institute"/>
            <person name="Eisen J."/>
            <person name="Huntemann M."/>
            <person name="Han J."/>
            <person name="Chen A."/>
            <person name="Kyrpides N."/>
            <person name="Mavromatis K."/>
            <person name="Markowitz V."/>
            <person name="Palaniappan K."/>
            <person name="Ivanova N."/>
            <person name="Schaumberg A."/>
            <person name="Pati A."/>
            <person name="Liolios K."/>
            <person name="Nordberg H.P."/>
            <person name="Cantor M.N."/>
            <person name="Hua S.X."/>
            <person name="Woyke T."/>
        </authorList>
    </citation>
    <scope>NUCLEOTIDE SEQUENCE [LARGE SCALE GENOMIC DNA]</scope>
    <source>
        <strain evidence="14">DSM 19437</strain>
    </source>
</reference>
<feature type="transmembrane region" description="Helical" evidence="10">
    <location>
        <begin position="194"/>
        <end position="213"/>
    </location>
</feature>
<dbReference type="KEGG" id="nso:NIASO_20360"/>
<dbReference type="PROSITE" id="PS50109">
    <property type="entry name" value="HIS_KIN"/>
    <property type="match status" value="1"/>
</dbReference>
<evidence type="ECO:0000256" key="3">
    <source>
        <dbReference type="ARBA" id="ARBA00012438"/>
    </source>
</evidence>
<dbReference type="EC" id="2.7.13.3" evidence="3"/>
<proteinExistence type="predicted"/>
<feature type="transmembrane region" description="Helical" evidence="10">
    <location>
        <begin position="406"/>
        <end position="424"/>
    </location>
</feature>
<dbReference type="AlphaFoldDB" id="W0F9L4"/>
<dbReference type="SUPFAM" id="SSF55874">
    <property type="entry name" value="ATPase domain of HSP90 chaperone/DNA topoisomerase II/histidine kinase"/>
    <property type="match status" value="1"/>
</dbReference>
<comment type="subcellular location">
    <subcellularLocation>
        <location evidence="2">Membrane</location>
    </subcellularLocation>
</comment>
<feature type="domain" description="HAMP" evidence="12">
    <location>
        <begin position="947"/>
        <end position="999"/>
    </location>
</feature>
<dbReference type="Pfam" id="PF02518">
    <property type="entry name" value="HATPase_c"/>
    <property type="match status" value="1"/>
</dbReference>
<dbReference type="InterPro" id="IPR036890">
    <property type="entry name" value="HATPase_C_sf"/>
</dbReference>
<dbReference type="SMART" id="SM00388">
    <property type="entry name" value="HisKA"/>
    <property type="match status" value="1"/>
</dbReference>
<evidence type="ECO:0000256" key="5">
    <source>
        <dbReference type="ARBA" id="ARBA00022679"/>
    </source>
</evidence>
<feature type="transmembrane region" description="Helical" evidence="10">
    <location>
        <begin position="923"/>
        <end position="945"/>
    </location>
</feature>
<dbReference type="GO" id="GO:0000155">
    <property type="term" value="F:phosphorelay sensor kinase activity"/>
    <property type="evidence" value="ECO:0007669"/>
    <property type="project" value="InterPro"/>
</dbReference>
<feature type="transmembrane region" description="Helical" evidence="10">
    <location>
        <begin position="225"/>
        <end position="248"/>
    </location>
</feature>
<keyword evidence="9" id="KW-0902">Two-component regulatory system</keyword>
<gene>
    <name evidence="13" type="ORF">NIASO_20360</name>
</gene>
<keyword evidence="14" id="KW-1185">Reference proteome</keyword>
<dbReference type="PANTHER" id="PTHR43065">
    <property type="entry name" value="SENSOR HISTIDINE KINASE"/>
    <property type="match status" value="1"/>
</dbReference>
<comment type="catalytic activity">
    <reaction evidence="1">
        <text>ATP + protein L-histidine = ADP + protein N-phospho-L-histidine.</text>
        <dbReference type="EC" id="2.7.13.3"/>
    </reaction>
</comment>
<dbReference type="GO" id="GO:0005524">
    <property type="term" value="F:ATP binding"/>
    <property type="evidence" value="ECO:0007669"/>
    <property type="project" value="UniProtKB-KW"/>
</dbReference>
<dbReference type="InterPro" id="IPR003660">
    <property type="entry name" value="HAMP_dom"/>
</dbReference>
<dbReference type="EMBL" id="CP007035">
    <property type="protein sequence ID" value="AHF18091.1"/>
    <property type="molecule type" value="Genomic_DNA"/>
</dbReference>
<feature type="transmembrane region" description="Helical" evidence="10">
    <location>
        <begin position="436"/>
        <end position="456"/>
    </location>
</feature>
<feature type="transmembrane region" description="Helical" evidence="10">
    <location>
        <begin position="268"/>
        <end position="291"/>
    </location>
</feature>
<keyword evidence="6" id="KW-0547">Nucleotide-binding</keyword>
<dbReference type="PANTHER" id="PTHR43065:SF46">
    <property type="entry name" value="C4-DICARBOXYLATE TRANSPORT SENSOR PROTEIN DCTB"/>
    <property type="match status" value="1"/>
</dbReference>
<keyword evidence="10" id="KW-1133">Transmembrane helix</keyword>
<keyword evidence="7" id="KW-0418">Kinase</keyword>
<dbReference type="SMART" id="SM00387">
    <property type="entry name" value="HATPase_c"/>
    <property type="match status" value="1"/>
</dbReference>
<protein>
    <recommendedName>
        <fullName evidence="3">histidine kinase</fullName>
        <ecNumber evidence="3">2.7.13.3</ecNumber>
    </recommendedName>
</protein>
<evidence type="ECO:0000256" key="1">
    <source>
        <dbReference type="ARBA" id="ARBA00000085"/>
    </source>
</evidence>
<evidence type="ECO:0000259" key="11">
    <source>
        <dbReference type="PROSITE" id="PS50109"/>
    </source>
</evidence>
<keyword evidence="10" id="KW-0472">Membrane</keyword>
<evidence type="ECO:0000256" key="9">
    <source>
        <dbReference type="ARBA" id="ARBA00023012"/>
    </source>
</evidence>
<feature type="transmembrane region" description="Helical" evidence="10">
    <location>
        <begin position="382"/>
        <end position="400"/>
    </location>
</feature>
<dbReference type="eggNOG" id="COG5000">
    <property type="taxonomic scope" value="Bacteria"/>
</dbReference>
<dbReference type="GO" id="GO:0016020">
    <property type="term" value="C:membrane"/>
    <property type="evidence" value="ECO:0007669"/>
    <property type="project" value="UniProtKB-SubCell"/>
</dbReference>
<feature type="transmembrane region" description="Helical" evidence="10">
    <location>
        <begin position="703"/>
        <end position="729"/>
    </location>
</feature>
<accession>W0F9L4</accession>
<keyword evidence="8" id="KW-0067">ATP-binding</keyword>
<dbReference type="InterPro" id="IPR003594">
    <property type="entry name" value="HATPase_dom"/>
</dbReference>
<dbReference type="InterPro" id="IPR036097">
    <property type="entry name" value="HisK_dim/P_sf"/>
</dbReference>
<evidence type="ECO:0000256" key="4">
    <source>
        <dbReference type="ARBA" id="ARBA00022553"/>
    </source>
</evidence>
<dbReference type="Gene3D" id="6.10.340.10">
    <property type="match status" value="1"/>
</dbReference>